<sequence length="53" mass="5424">MNAWTSVAAPGPRIGTRVAAVGRQLGRIAGPPHPSITTAGRSGAAQQTMDRNN</sequence>
<dbReference type="RefSeq" id="WP_165691582.1">
    <property type="nucleotide sequence ID" value="NZ_FUEZ01000004.1"/>
</dbReference>
<feature type="region of interest" description="Disordered" evidence="1">
    <location>
        <begin position="26"/>
        <end position="53"/>
    </location>
</feature>
<reference evidence="2 3" key="1">
    <citation type="submission" date="2017-01" db="EMBL/GenBank/DDBJ databases">
        <authorList>
            <consortium name="Urmite Genomes"/>
        </authorList>
    </citation>
    <scope>NUCLEOTIDE SEQUENCE [LARGE SCALE GENOMIC DNA]</scope>
    <source>
        <strain evidence="2 3">AB215</strain>
    </source>
</reference>
<organism evidence="2 3">
    <name type="scientific">Mycobacterium numidiamassiliense</name>
    <dbReference type="NCBI Taxonomy" id="1841861"/>
    <lineage>
        <taxon>Bacteria</taxon>
        <taxon>Bacillati</taxon>
        <taxon>Actinomycetota</taxon>
        <taxon>Actinomycetes</taxon>
        <taxon>Mycobacteriales</taxon>
        <taxon>Mycobacteriaceae</taxon>
        <taxon>Mycobacterium</taxon>
    </lineage>
</organism>
<protein>
    <submittedName>
        <fullName evidence="2">Mycobacterium numidiamassiliense ORFan</fullName>
    </submittedName>
</protein>
<gene>
    <name evidence="2" type="ORF">MNAB215_3373</name>
</gene>
<dbReference type="AlphaFoldDB" id="A0A2U3PBP2"/>
<name>A0A2U3PBP2_9MYCO</name>
<accession>A0A2U3PBP2</accession>
<dbReference type="STRING" id="1841861.GCA_900157365_01692"/>
<dbReference type="Proteomes" id="UP000240424">
    <property type="component" value="Unassembled WGS sequence"/>
</dbReference>
<evidence type="ECO:0000313" key="2">
    <source>
        <dbReference type="EMBL" id="SPM41169.1"/>
    </source>
</evidence>
<keyword evidence="3" id="KW-1185">Reference proteome</keyword>
<dbReference type="EMBL" id="FUEZ01000004">
    <property type="protein sequence ID" value="SPM41169.1"/>
    <property type="molecule type" value="Genomic_DNA"/>
</dbReference>
<evidence type="ECO:0000256" key="1">
    <source>
        <dbReference type="SAM" id="MobiDB-lite"/>
    </source>
</evidence>
<proteinExistence type="predicted"/>
<feature type="compositionally biased region" description="Polar residues" evidence="1">
    <location>
        <begin position="35"/>
        <end position="53"/>
    </location>
</feature>
<evidence type="ECO:0000313" key="3">
    <source>
        <dbReference type="Proteomes" id="UP000240424"/>
    </source>
</evidence>